<keyword evidence="3" id="KW-0690">Ribosome biogenesis</keyword>
<dbReference type="Proteomes" id="UP000694941">
    <property type="component" value="Unplaced"/>
</dbReference>
<feature type="binding site" evidence="9">
    <location>
        <position position="434"/>
    </location>
    <ligand>
        <name>S-adenosyl-L-methionine</name>
        <dbReference type="ChEBI" id="CHEBI:59789"/>
    </ligand>
</feature>
<protein>
    <submittedName>
        <fullName evidence="13">Probable 28S rRNA (Cytosine-C(5))-methyltransferase</fullName>
    </submittedName>
</protein>
<evidence type="ECO:0000256" key="7">
    <source>
        <dbReference type="ARBA" id="ARBA00022884"/>
    </source>
</evidence>
<feature type="binding site" evidence="9">
    <location>
        <position position="417"/>
    </location>
    <ligand>
        <name>S-adenosyl-L-methionine</name>
        <dbReference type="ChEBI" id="CHEBI:59789"/>
    </ligand>
</feature>
<evidence type="ECO:0000256" key="5">
    <source>
        <dbReference type="ARBA" id="ARBA00022679"/>
    </source>
</evidence>
<dbReference type="InterPro" id="IPR001678">
    <property type="entry name" value="MeTrfase_RsmB-F_NOP2_dom"/>
</dbReference>
<dbReference type="NCBIfam" id="TIGR00446">
    <property type="entry name" value="nop2p"/>
    <property type="match status" value="1"/>
</dbReference>
<dbReference type="InterPro" id="IPR054728">
    <property type="entry name" value="RsmB-like_ferredoxin"/>
</dbReference>
<evidence type="ECO:0000256" key="8">
    <source>
        <dbReference type="ARBA" id="ARBA00023242"/>
    </source>
</evidence>
<dbReference type="PROSITE" id="PS01153">
    <property type="entry name" value="NOL1_NOP2_SUN"/>
    <property type="match status" value="1"/>
</dbReference>
<dbReference type="Gene3D" id="3.40.50.150">
    <property type="entry name" value="Vaccinia Virus protein VP39"/>
    <property type="match status" value="1"/>
</dbReference>
<reference evidence="13" key="1">
    <citation type="submission" date="2025-08" db="UniProtKB">
        <authorList>
            <consortium name="RefSeq"/>
        </authorList>
    </citation>
    <scope>IDENTIFICATION</scope>
    <source>
        <tissue evidence="13">Muscle</tissue>
    </source>
</reference>
<feature type="compositionally biased region" description="Low complexity" evidence="10">
    <location>
        <begin position="606"/>
        <end position="623"/>
    </location>
</feature>
<accession>A0ABM1B8Q8</accession>
<feature type="binding site" evidence="9">
    <location>
        <position position="390"/>
    </location>
    <ligand>
        <name>S-adenosyl-L-methionine</name>
        <dbReference type="ChEBI" id="CHEBI:59789"/>
    </ligand>
</feature>
<dbReference type="RefSeq" id="XP_013777096.1">
    <property type="nucleotide sequence ID" value="XM_013921642.2"/>
</dbReference>
<evidence type="ECO:0000256" key="4">
    <source>
        <dbReference type="ARBA" id="ARBA00022603"/>
    </source>
</evidence>
<dbReference type="InterPro" id="IPR049560">
    <property type="entry name" value="MeTrfase_RsmB-F_NOP2_cat"/>
</dbReference>
<dbReference type="PANTHER" id="PTHR22807">
    <property type="entry name" value="NOP2 YEAST -RELATED NOL1/NOP2/FMU SUN DOMAIN-CONTAINING"/>
    <property type="match status" value="1"/>
</dbReference>
<dbReference type="InterPro" id="IPR018314">
    <property type="entry name" value="RsmB/NOL1/NOP2-like_CS"/>
</dbReference>
<evidence type="ECO:0000256" key="3">
    <source>
        <dbReference type="ARBA" id="ARBA00022517"/>
    </source>
</evidence>
<feature type="active site" description="Nucleophile" evidence="9">
    <location>
        <position position="491"/>
    </location>
</feature>
<keyword evidence="7 9" id="KW-0694">RNA-binding</keyword>
<dbReference type="SUPFAM" id="SSF53335">
    <property type="entry name" value="S-adenosyl-L-methionine-dependent methyltransferases"/>
    <property type="match status" value="1"/>
</dbReference>
<dbReference type="InterPro" id="IPR029063">
    <property type="entry name" value="SAM-dependent_MTases_sf"/>
</dbReference>
<evidence type="ECO:0000256" key="6">
    <source>
        <dbReference type="ARBA" id="ARBA00022691"/>
    </source>
</evidence>
<dbReference type="Gene3D" id="3.30.70.1170">
    <property type="entry name" value="Sun protein, domain 3"/>
    <property type="match status" value="1"/>
</dbReference>
<feature type="domain" description="SAM-dependent MTase RsmB/NOP-type" evidence="11">
    <location>
        <begin position="274"/>
        <end position="561"/>
    </location>
</feature>
<keyword evidence="6 9" id="KW-0949">S-adenosyl-L-methionine</keyword>
<dbReference type="InterPro" id="IPR011023">
    <property type="entry name" value="Nop2p"/>
</dbReference>
<evidence type="ECO:0000313" key="13">
    <source>
        <dbReference type="RefSeq" id="XP_013777096.1"/>
    </source>
</evidence>
<feature type="compositionally biased region" description="Basic residues" evidence="10">
    <location>
        <begin position="624"/>
        <end position="634"/>
    </location>
</feature>
<feature type="region of interest" description="Disordered" evidence="10">
    <location>
        <begin position="1"/>
        <end position="168"/>
    </location>
</feature>
<feature type="region of interest" description="Disordered" evidence="10">
    <location>
        <begin position="567"/>
        <end position="658"/>
    </location>
</feature>
<keyword evidence="8" id="KW-0539">Nucleus</keyword>
<gene>
    <name evidence="13" type="primary">LOC106461789</name>
</gene>
<feature type="binding site" evidence="9">
    <location>
        <begin position="366"/>
        <end position="372"/>
    </location>
    <ligand>
        <name>S-adenosyl-L-methionine</name>
        <dbReference type="ChEBI" id="CHEBI:59789"/>
    </ligand>
</feature>
<dbReference type="InterPro" id="IPR023273">
    <property type="entry name" value="RCMT_NOP2"/>
</dbReference>
<feature type="compositionally biased region" description="Basic residues" evidence="10">
    <location>
        <begin position="45"/>
        <end position="54"/>
    </location>
</feature>
<feature type="compositionally biased region" description="Basic and acidic residues" evidence="10">
    <location>
        <begin position="55"/>
        <end position="76"/>
    </location>
</feature>
<evidence type="ECO:0000256" key="9">
    <source>
        <dbReference type="PROSITE-ProRule" id="PRU01023"/>
    </source>
</evidence>
<comment type="similarity">
    <text evidence="2 9">Belongs to the class I-like SAM-binding methyltransferase superfamily. RsmB/NOP family.</text>
</comment>
<feature type="compositionally biased region" description="Basic residues" evidence="10">
    <location>
        <begin position="13"/>
        <end position="23"/>
    </location>
</feature>
<evidence type="ECO:0000256" key="10">
    <source>
        <dbReference type="SAM" id="MobiDB-lite"/>
    </source>
</evidence>
<dbReference type="CDD" id="cd02440">
    <property type="entry name" value="AdoMet_MTases"/>
    <property type="match status" value="1"/>
</dbReference>
<keyword evidence="4 9" id="KW-0489">Methyltransferase</keyword>
<evidence type="ECO:0000259" key="11">
    <source>
        <dbReference type="PROSITE" id="PS51686"/>
    </source>
</evidence>
<feature type="compositionally biased region" description="Basic and acidic residues" evidence="10">
    <location>
        <begin position="1"/>
        <end position="12"/>
    </location>
</feature>
<dbReference type="GeneID" id="106461789"/>
<sequence>MGRKAKFQEKPRKGPGKKTKKQKPPNLLHLVGAKEQDDSSQSLTRRARKHLKKLHQIEAKRVTSKQKKEQNKRENITSEGETASESDVEDDVEENLKGFTDQNQDWLIPKGKKRKLVESDHDEEDFEGQDSDDVLKDEFDEDESNSDNEKQDEEEELLPVEKASKKLQKKQKEMRKLAEEELKTNIAESETYVLPSGQEIEKETAQSPDLAVISQRIKDIVHVLSDFASRREDGRSRNDYVDFLRKDLCLYYGYNDFMMEKLMELFPTAELIEVLEANEVQRPVTIRTNTLKTRRRDLAQALINRSVNLDPVGKWSKVGLVIYDSQVPIGATPEYLAGHYILQGAASLLPVMALAPQVNEKVLDMCAAPGGKTTHIASLMKNTGVLFANDIHQDRAKATVGNIHRLGITNTIVCCHDGRKFPKVITGFDRVLLDAPCSGTGVVAKDPEVKTSKDAKDIQRCSHLQKELILAAIDCLDAHSKSGGYLVYSTCSILPEENEWVIDFALKKRNVKVVPTGLDFGKEGLAKYREYRFHPSLKHTRRFYPHTQNMDGFFVAKLKKFSNLIPNQDKLGKQENENTSMSKEKEAKLLDKPNEKEKDSEDSPQVSTSKYTKSTSKVTPSSKTVHRKKFAWRTKKPDQERIKGIRPHLKKKPKLSKK</sequence>
<evidence type="ECO:0000256" key="2">
    <source>
        <dbReference type="ARBA" id="ARBA00007494"/>
    </source>
</evidence>
<organism evidence="12 13">
    <name type="scientific">Limulus polyphemus</name>
    <name type="common">Atlantic horseshoe crab</name>
    <dbReference type="NCBI Taxonomy" id="6850"/>
    <lineage>
        <taxon>Eukaryota</taxon>
        <taxon>Metazoa</taxon>
        <taxon>Ecdysozoa</taxon>
        <taxon>Arthropoda</taxon>
        <taxon>Chelicerata</taxon>
        <taxon>Merostomata</taxon>
        <taxon>Xiphosura</taxon>
        <taxon>Limulidae</taxon>
        <taxon>Limulus</taxon>
    </lineage>
</organism>
<evidence type="ECO:0000256" key="1">
    <source>
        <dbReference type="ARBA" id="ARBA00004604"/>
    </source>
</evidence>
<dbReference type="PANTHER" id="PTHR22807:SF30">
    <property type="entry name" value="28S RRNA (CYTOSINE(4447)-C(5))-METHYLTRANSFERASE-RELATED"/>
    <property type="match status" value="1"/>
</dbReference>
<name>A0ABM1B8Q8_LIMPO</name>
<dbReference type="InterPro" id="IPR023267">
    <property type="entry name" value="RCMT"/>
</dbReference>
<dbReference type="PRINTS" id="PR02012">
    <property type="entry name" value="RCMTNOP2"/>
</dbReference>
<dbReference type="Pfam" id="PF22458">
    <property type="entry name" value="RsmF-B_ferredox"/>
    <property type="match status" value="1"/>
</dbReference>
<feature type="compositionally biased region" description="Acidic residues" evidence="10">
    <location>
        <begin position="82"/>
        <end position="93"/>
    </location>
</feature>
<feature type="compositionally biased region" description="Acidic residues" evidence="10">
    <location>
        <begin position="120"/>
        <end position="132"/>
    </location>
</feature>
<dbReference type="PROSITE" id="PS51686">
    <property type="entry name" value="SAM_MT_RSMB_NOP"/>
    <property type="match status" value="1"/>
</dbReference>
<evidence type="ECO:0000313" key="12">
    <source>
        <dbReference type="Proteomes" id="UP000694941"/>
    </source>
</evidence>
<keyword evidence="5 9" id="KW-0808">Transferase</keyword>
<dbReference type="PRINTS" id="PR02008">
    <property type="entry name" value="RCMTFAMILY"/>
</dbReference>
<feature type="compositionally biased region" description="Basic and acidic residues" evidence="10">
    <location>
        <begin position="570"/>
        <end position="601"/>
    </location>
</feature>
<feature type="compositionally biased region" description="Basic residues" evidence="10">
    <location>
        <begin position="644"/>
        <end position="658"/>
    </location>
</feature>
<dbReference type="Pfam" id="PF01189">
    <property type="entry name" value="Methyltr_RsmB-F"/>
    <property type="match status" value="1"/>
</dbReference>
<keyword evidence="12" id="KW-1185">Reference proteome</keyword>
<feature type="compositionally biased region" description="Acidic residues" evidence="10">
    <location>
        <begin position="138"/>
        <end position="158"/>
    </location>
</feature>
<comment type="subcellular location">
    <subcellularLocation>
        <location evidence="1">Nucleus</location>
        <location evidence="1">Nucleolus</location>
    </subcellularLocation>
</comment>
<proteinExistence type="inferred from homology"/>